<dbReference type="Gene3D" id="2.130.10.10">
    <property type="entry name" value="YVTN repeat-like/Quinoprotein amine dehydrogenase"/>
    <property type="match status" value="2"/>
</dbReference>
<dbReference type="PROSITE" id="PS50294">
    <property type="entry name" value="WD_REPEATS_REGION"/>
    <property type="match status" value="4"/>
</dbReference>
<accession>A0ABV4XJ77</accession>
<dbReference type="SUPFAM" id="SSF52540">
    <property type="entry name" value="P-loop containing nucleoside triphosphate hydrolases"/>
    <property type="match status" value="1"/>
</dbReference>
<evidence type="ECO:0000256" key="4">
    <source>
        <dbReference type="PROSITE-ProRule" id="PRU00339"/>
    </source>
</evidence>
<keyword evidence="1 3" id="KW-0853">WD repeat</keyword>
<keyword evidence="4" id="KW-0802">TPR repeat</keyword>
<feature type="repeat" description="WD" evidence="3">
    <location>
        <begin position="922"/>
        <end position="954"/>
    </location>
</feature>
<dbReference type="PRINTS" id="PR00320">
    <property type="entry name" value="GPROTEINBRPT"/>
</dbReference>
<dbReference type="PANTHER" id="PTHR22847:SF637">
    <property type="entry name" value="WD REPEAT DOMAIN 5B"/>
    <property type="match status" value="1"/>
</dbReference>
<dbReference type="Pfam" id="PF20703">
    <property type="entry name" value="nSTAND1"/>
    <property type="match status" value="1"/>
</dbReference>
<dbReference type="InterPro" id="IPR029030">
    <property type="entry name" value="Caspase-like_dom_sf"/>
</dbReference>
<feature type="repeat" description="WD" evidence="3">
    <location>
        <begin position="963"/>
        <end position="994"/>
    </location>
</feature>
<evidence type="ECO:0000256" key="2">
    <source>
        <dbReference type="ARBA" id="ARBA00022737"/>
    </source>
</evidence>
<keyword evidence="9" id="KW-1185">Reference proteome</keyword>
<feature type="domain" description="Novel STAND NTPase 1" evidence="7">
    <location>
        <begin position="253"/>
        <end position="699"/>
    </location>
</feature>
<dbReference type="PANTHER" id="PTHR22847">
    <property type="entry name" value="WD40 REPEAT PROTEIN"/>
    <property type="match status" value="1"/>
</dbReference>
<evidence type="ECO:0000313" key="8">
    <source>
        <dbReference type="EMBL" id="MFB2882266.1"/>
    </source>
</evidence>
<dbReference type="InterPro" id="IPR011600">
    <property type="entry name" value="Pept_C14_caspase"/>
</dbReference>
<dbReference type="Pfam" id="PF00400">
    <property type="entry name" value="WD40"/>
    <property type="match status" value="4"/>
</dbReference>
<dbReference type="InterPro" id="IPR001680">
    <property type="entry name" value="WD40_rpt"/>
</dbReference>
<proteinExistence type="predicted"/>
<feature type="region of interest" description="Disordered" evidence="5">
    <location>
        <begin position="630"/>
        <end position="650"/>
    </location>
</feature>
<protein>
    <submittedName>
        <fullName evidence="8">Caspase family protein</fullName>
    </submittedName>
</protein>
<evidence type="ECO:0000256" key="5">
    <source>
        <dbReference type="SAM" id="MobiDB-lite"/>
    </source>
</evidence>
<dbReference type="SUPFAM" id="SSF52129">
    <property type="entry name" value="Caspase-like"/>
    <property type="match status" value="1"/>
</dbReference>
<organism evidence="8 9">
    <name type="scientific">Floridaenema aerugineum BLCC-F46</name>
    <dbReference type="NCBI Taxonomy" id="3153654"/>
    <lineage>
        <taxon>Bacteria</taxon>
        <taxon>Bacillati</taxon>
        <taxon>Cyanobacteriota</taxon>
        <taxon>Cyanophyceae</taxon>
        <taxon>Oscillatoriophycideae</taxon>
        <taxon>Aerosakkonematales</taxon>
        <taxon>Aerosakkonemataceae</taxon>
        <taxon>Floridanema</taxon>
        <taxon>Floridanema aerugineum</taxon>
    </lineage>
</organism>
<feature type="repeat" description="WD" evidence="3">
    <location>
        <begin position="881"/>
        <end position="913"/>
    </location>
</feature>
<comment type="caution">
    <text evidence="8">The sequence shown here is derived from an EMBL/GenBank/DDBJ whole genome shotgun (WGS) entry which is preliminary data.</text>
</comment>
<dbReference type="InterPro" id="IPR019734">
    <property type="entry name" value="TPR_rpt"/>
</dbReference>
<dbReference type="Proteomes" id="UP001576774">
    <property type="component" value="Unassembled WGS sequence"/>
</dbReference>
<dbReference type="InterPro" id="IPR015943">
    <property type="entry name" value="WD40/YVTN_repeat-like_dom_sf"/>
</dbReference>
<dbReference type="EMBL" id="JBHFNQ010000266">
    <property type="protein sequence ID" value="MFB2882266.1"/>
    <property type="molecule type" value="Genomic_DNA"/>
</dbReference>
<dbReference type="InterPro" id="IPR049052">
    <property type="entry name" value="nSTAND1"/>
</dbReference>
<dbReference type="PROSITE" id="PS50082">
    <property type="entry name" value="WD_REPEATS_2"/>
    <property type="match status" value="4"/>
</dbReference>
<dbReference type="CDD" id="cd00200">
    <property type="entry name" value="WD40"/>
    <property type="match status" value="1"/>
</dbReference>
<dbReference type="RefSeq" id="WP_413275221.1">
    <property type="nucleotide sequence ID" value="NZ_JBHFNQ010000266.1"/>
</dbReference>
<gene>
    <name evidence="8" type="ORF">ACE1CC_35925</name>
</gene>
<dbReference type="InterPro" id="IPR036322">
    <property type="entry name" value="WD40_repeat_dom_sf"/>
</dbReference>
<dbReference type="SMART" id="SM00320">
    <property type="entry name" value="WD40"/>
    <property type="match status" value="4"/>
</dbReference>
<dbReference type="SMART" id="SM00028">
    <property type="entry name" value="TPR"/>
    <property type="match status" value="3"/>
</dbReference>
<feature type="domain" description="Peptidase C14 caspase" evidence="6">
    <location>
        <begin position="7"/>
        <end position="228"/>
    </location>
</feature>
<dbReference type="SUPFAM" id="SSF50978">
    <property type="entry name" value="WD40 repeat-like"/>
    <property type="match status" value="1"/>
</dbReference>
<feature type="compositionally biased region" description="Basic and acidic residues" evidence="5">
    <location>
        <begin position="630"/>
        <end position="649"/>
    </location>
</feature>
<dbReference type="InterPro" id="IPR011990">
    <property type="entry name" value="TPR-like_helical_dom_sf"/>
</dbReference>
<dbReference type="Gene3D" id="3.40.50.300">
    <property type="entry name" value="P-loop containing nucleotide triphosphate hydrolases"/>
    <property type="match status" value="1"/>
</dbReference>
<evidence type="ECO:0000256" key="3">
    <source>
        <dbReference type="PROSITE-ProRule" id="PRU00221"/>
    </source>
</evidence>
<sequence>MNSEWEALVVGINRYPAPTTLKDLTAAGQDAETIAGHLKDYGYQAFRVQCLPQKLDQKGKVKVDFKQGVRLEDLQQAVANLFNPPSPNEAPETALFFFSGHGWHQTVDGKDEVFLATSDAFPIGGNYGLSLRWLGEEIQKSAVKRVIVWLDCCYSGELMKFLPTNKDYCFITATRSYEPGLEISLEQGLFTKALLEGLNSENYPEGIVNSHNLAKFIAKQMAQTSQRPLIANSQRAILLTTKSPKKRFENTCPYRSLSYFTEKPEDAKVFYGRNTLTKELISRIENKHRFITVLGASGSGKSSLLRAGLLYQLKLGQEIPGSDSWIYLEPFTPQGNPLENLEAALGKGTGEKGLGTGEEFNSRFQPTLAISLRIDSQAGSVGGVPPIDSQAGSLGGVQPIDSQAGSLEGVQPVVMVIDQFEEAFTMCDETQRREFFNHLLELNQNNPNLYIIIGMRSDFRSRLREHPQLTEHIEKPYINVGHLNREEIEEAIVKPAELVGLDIEGALKQQIINDVEDYPGSLPLLQFTLTELWNEAQKQGEQFLRLATYQSLGGIEGTLQKRADAVYESLGEAEKSVAKRLFLELTQVGETLDTRRRVYLDDLVNSHQDLAILDKVTQILANEQNRLITRTEDPISEKSDEQSKSENRKSKIQIDVVHEALIRHWKRLRDWQQQYQDAMIVEREMENQAHQWEAAGKPNDPGLLLQGAKLAKAEDYLSKYSELGMLDGVAEDYIKVSRQQNKNRRRRQQLTIGGVIGAVSLAALVAIFFGLDSRRQATLANLREEAANNQIKLSVDKSPTSLIQAIETTGKSQTSVGNVLSEVYSSLYNAVDEVRERNTFTGHQDSVRAVAFSPDGKYLLSGSNDKTLKLWDTSGKLLKTFTGHQDPVNAVAFSPDGKYLLSGSYDKTLKLWDTSGKLLKTFTGHQGYVSAVAFSPDGKYLLSGSDDKTLKLWDSSGKLLQTFTGHQNSINAVAFSPDGKYLLSGSDDKTLKLWPTPENWQYVLQLGCSQLRLHPQLASPDNVAAAETCRKYGGWKKTEEAHFLVRQGKALMQEKGDGDQAMQKLTEAKKLDPNLNLAAWKTELAADLIQGGEKLAKEGNVKEALTAYEKAQQFDPNLNLAVVKAKLAPDLIEAGEKLVKEGNVNQALTAYEKAQQFDPKLKISAESWNTLCWDGSLYRSAKEVMFACENAVKLAPKDLSIRDSRGVARALIGDKTGAIEDFQAYANSPKTSKEDKAQRQGWIKDLKAGKDPFSDEVLQKLRQ</sequence>
<feature type="repeat" description="TPR" evidence="4">
    <location>
        <begin position="1085"/>
        <end position="1118"/>
    </location>
</feature>
<name>A0ABV4XJ77_9CYAN</name>
<dbReference type="Gene3D" id="3.40.50.1460">
    <property type="match status" value="1"/>
</dbReference>
<evidence type="ECO:0000313" key="9">
    <source>
        <dbReference type="Proteomes" id="UP001576774"/>
    </source>
</evidence>
<evidence type="ECO:0000259" key="7">
    <source>
        <dbReference type="Pfam" id="PF20703"/>
    </source>
</evidence>
<evidence type="ECO:0000256" key="1">
    <source>
        <dbReference type="ARBA" id="ARBA00022574"/>
    </source>
</evidence>
<evidence type="ECO:0000259" key="6">
    <source>
        <dbReference type="Pfam" id="PF00656"/>
    </source>
</evidence>
<reference evidence="8 9" key="1">
    <citation type="submission" date="2024-09" db="EMBL/GenBank/DDBJ databases">
        <title>Floridaenema gen nov. (Aerosakkonemataceae, Aerosakkonematales ord. nov., Cyanobacteria) from benthic tropical and subtropical fresh waters, with the description of four new species.</title>
        <authorList>
            <person name="Moretto J.A."/>
            <person name="Berthold D.E."/>
            <person name="Lefler F.W."/>
            <person name="Huang I.-S."/>
            <person name="Laughinghouse H. IV."/>
        </authorList>
    </citation>
    <scope>NUCLEOTIDE SEQUENCE [LARGE SCALE GENOMIC DNA]</scope>
    <source>
        <strain evidence="8 9">BLCC-F46</strain>
    </source>
</reference>
<dbReference type="InterPro" id="IPR020472">
    <property type="entry name" value="WD40_PAC1"/>
</dbReference>
<keyword evidence="2" id="KW-0677">Repeat</keyword>
<dbReference type="Pfam" id="PF00656">
    <property type="entry name" value="Peptidase_C14"/>
    <property type="match status" value="1"/>
</dbReference>
<feature type="repeat" description="TPR" evidence="4">
    <location>
        <begin position="1128"/>
        <end position="1161"/>
    </location>
</feature>
<feature type="repeat" description="WD" evidence="3">
    <location>
        <begin position="840"/>
        <end position="872"/>
    </location>
</feature>
<dbReference type="PROSITE" id="PS50005">
    <property type="entry name" value="TPR"/>
    <property type="match status" value="2"/>
</dbReference>
<dbReference type="SUPFAM" id="SSF48452">
    <property type="entry name" value="TPR-like"/>
    <property type="match status" value="1"/>
</dbReference>
<dbReference type="InterPro" id="IPR027417">
    <property type="entry name" value="P-loop_NTPase"/>
</dbReference>
<dbReference type="Gene3D" id="1.25.40.10">
    <property type="entry name" value="Tetratricopeptide repeat domain"/>
    <property type="match status" value="2"/>
</dbReference>